<dbReference type="EMBL" id="LXQA010037193">
    <property type="protein sequence ID" value="MCH98284.1"/>
    <property type="molecule type" value="Genomic_DNA"/>
</dbReference>
<reference evidence="2 3" key="1">
    <citation type="journal article" date="2018" name="Front. Plant Sci.">
        <title>Red Clover (Trifolium pratense) and Zigzag Clover (T. medium) - A Picture of Genomic Similarities and Differences.</title>
        <authorList>
            <person name="Dluhosova J."/>
            <person name="Istvanek J."/>
            <person name="Nedelnik J."/>
            <person name="Repkova J."/>
        </authorList>
    </citation>
    <scope>NUCLEOTIDE SEQUENCE [LARGE SCALE GENOMIC DNA]</scope>
    <source>
        <strain evidence="3">cv. 10/8</strain>
        <tissue evidence="2">Leaf</tissue>
    </source>
</reference>
<comment type="caution">
    <text evidence="2">The sequence shown here is derived from an EMBL/GenBank/DDBJ whole genome shotgun (WGS) entry which is preliminary data.</text>
</comment>
<sequence length="228" mass="24815">EALLLTHEARLEKGKKRTLEDVASINIAQTSTTDAPVQDQNTVQPSVNNSYGPDPHYNPNFGSSRAEEAGTIRVVVEEMEEAYGPYPGQNFPPDFGRNYDYGFPNFPMWSGASSQPRPAVPFAAPTAMLANASPYNPSTAWYPNSGASYHDTKEILLQGNVGADGLYSFSNISIVPAKSYTLSSLHKPIVCSVTSKSTVSNSSLSLNTQHMWHLRLGHPNNQTLKLAL</sequence>
<accession>A0A392NII0</accession>
<feature type="non-terminal residue" evidence="2">
    <location>
        <position position="1"/>
    </location>
</feature>
<dbReference type="Proteomes" id="UP000265520">
    <property type="component" value="Unassembled WGS sequence"/>
</dbReference>
<evidence type="ECO:0008006" key="4">
    <source>
        <dbReference type="Google" id="ProtNLM"/>
    </source>
</evidence>
<feature type="compositionally biased region" description="Polar residues" evidence="1">
    <location>
        <begin position="30"/>
        <end position="51"/>
    </location>
</feature>
<proteinExistence type="predicted"/>
<dbReference type="AlphaFoldDB" id="A0A392NII0"/>
<name>A0A392NII0_9FABA</name>
<organism evidence="2 3">
    <name type="scientific">Trifolium medium</name>
    <dbReference type="NCBI Taxonomy" id="97028"/>
    <lineage>
        <taxon>Eukaryota</taxon>
        <taxon>Viridiplantae</taxon>
        <taxon>Streptophyta</taxon>
        <taxon>Embryophyta</taxon>
        <taxon>Tracheophyta</taxon>
        <taxon>Spermatophyta</taxon>
        <taxon>Magnoliopsida</taxon>
        <taxon>eudicotyledons</taxon>
        <taxon>Gunneridae</taxon>
        <taxon>Pentapetalae</taxon>
        <taxon>rosids</taxon>
        <taxon>fabids</taxon>
        <taxon>Fabales</taxon>
        <taxon>Fabaceae</taxon>
        <taxon>Papilionoideae</taxon>
        <taxon>50 kb inversion clade</taxon>
        <taxon>NPAAA clade</taxon>
        <taxon>Hologalegina</taxon>
        <taxon>IRL clade</taxon>
        <taxon>Trifolieae</taxon>
        <taxon>Trifolium</taxon>
    </lineage>
</organism>
<evidence type="ECO:0000313" key="2">
    <source>
        <dbReference type="EMBL" id="MCH98284.1"/>
    </source>
</evidence>
<protein>
    <recommendedName>
        <fullName evidence="4">GAG-pre-integrase domain-containing protein</fullName>
    </recommendedName>
</protein>
<feature type="non-terminal residue" evidence="2">
    <location>
        <position position="228"/>
    </location>
</feature>
<feature type="region of interest" description="Disordered" evidence="1">
    <location>
        <begin position="30"/>
        <end position="55"/>
    </location>
</feature>
<evidence type="ECO:0000313" key="3">
    <source>
        <dbReference type="Proteomes" id="UP000265520"/>
    </source>
</evidence>
<keyword evidence="3" id="KW-1185">Reference proteome</keyword>
<evidence type="ECO:0000256" key="1">
    <source>
        <dbReference type="SAM" id="MobiDB-lite"/>
    </source>
</evidence>